<evidence type="ECO:0000259" key="1">
    <source>
        <dbReference type="Pfam" id="PF06983"/>
    </source>
</evidence>
<comment type="caution">
    <text evidence="2">The sequence shown here is derived from an EMBL/GenBank/DDBJ whole genome shotgun (WGS) entry which is preliminary data.</text>
</comment>
<dbReference type="PANTHER" id="PTHR33990:SF1">
    <property type="entry name" value="PROTEIN YJDN"/>
    <property type="match status" value="1"/>
</dbReference>
<organism evidence="2 3">
    <name type="scientific">Enterococcus viikkiensis</name>
    <dbReference type="NCBI Taxonomy" id="930854"/>
    <lineage>
        <taxon>Bacteria</taxon>
        <taxon>Bacillati</taxon>
        <taxon>Bacillota</taxon>
        <taxon>Bacilli</taxon>
        <taxon>Lactobacillales</taxon>
        <taxon>Enterococcaceae</taxon>
        <taxon>Enterococcus</taxon>
    </lineage>
</organism>
<dbReference type="EMBL" id="JARQBN010000006">
    <property type="protein sequence ID" value="MDT2827718.1"/>
    <property type="molecule type" value="Genomic_DNA"/>
</dbReference>
<sequence length="136" mass="15552">MDIYLHFTNQAKEAIAFYEEVFETEPAQIMTFGQMPQDEENPLDDRFKDLVLNANLKLNDTNLMISDSPEGMAPPIVVGNNVALVFNATTAEEATKIFNRLTEKGTILLPLEKTFWAKLYGMVKDQYGVMWHINLY</sequence>
<dbReference type="InterPro" id="IPR029068">
    <property type="entry name" value="Glyas_Bleomycin-R_OHBP_Dase"/>
</dbReference>
<dbReference type="Gene3D" id="3.10.180.10">
    <property type="entry name" value="2,3-Dihydroxybiphenyl 1,2-Dioxygenase, domain 1"/>
    <property type="match status" value="1"/>
</dbReference>
<dbReference type="Pfam" id="PF06983">
    <property type="entry name" value="3-dmu-9_3-mt"/>
    <property type="match status" value="1"/>
</dbReference>
<evidence type="ECO:0000313" key="3">
    <source>
        <dbReference type="Proteomes" id="UP001265301"/>
    </source>
</evidence>
<name>A0ABU3FP29_9ENTE</name>
<reference evidence="2 3" key="1">
    <citation type="submission" date="2023-03" db="EMBL/GenBank/DDBJ databases">
        <authorList>
            <person name="Shen W."/>
            <person name="Cai J."/>
        </authorList>
    </citation>
    <scope>NUCLEOTIDE SEQUENCE [LARGE SCALE GENOMIC DNA]</scope>
    <source>
        <strain evidence="2 3">B101</strain>
    </source>
</reference>
<dbReference type="SUPFAM" id="SSF54593">
    <property type="entry name" value="Glyoxalase/Bleomycin resistance protein/Dihydroxybiphenyl dioxygenase"/>
    <property type="match status" value="1"/>
</dbReference>
<keyword evidence="3" id="KW-1185">Reference proteome</keyword>
<evidence type="ECO:0000313" key="2">
    <source>
        <dbReference type="EMBL" id="MDT2827718.1"/>
    </source>
</evidence>
<dbReference type="CDD" id="cd06588">
    <property type="entry name" value="PhnB_like"/>
    <property type="match status" value="1"/>
</dbReference>
<protein>
    <submittedName>
        <fullName evidence="2">VOC family protein</fullName>
    </submittedName>
</protein>
<dbReference type="InterPro" id="IPR028973">
    <property type="entry name" value="PhnB-like"/>
</dbReference>
<dbReference type="PANTHER" id="PTHR33990">
    <property type="entry name" value="PROTEIN YJDN-RELATED"/>
    <property type="match status" value="1"/>
</dbReference>
<feature type="domain" description="PhnB-like" evidence="1">
    <location>
        <begin position="4"/>
        <end position="133"/>
    </location>
</feature>
<dbReference type="RefSeq" id="WP_311818775.1">
    <property type="nucleotide sequence ID" value="NZ_JARQBN010000006.1"/>
</dbReference>
<proteinExistence type="predicted"/>
<dbReference type="Proteomes" id="UP001265301">
    <property type="component" value="Unassembled WGS sequence"/>
</dbReference>
<accession>A0ABU3FP29</accession>
<gene>
    <name evidence="2" type="ORF">P7H59_04520</name>
</gene>